<accession>A0AAP2E2R4</accession>
<dbReference type="AlphaFoldDB" id="A0AAP2E2R4"/>
<evidence type="ECO:0000313" key="3">
    <source>
        <dbReference type="Proteomes" id="UP001319080"/>
    </source>
</evidence>
<protein>
    <recommendedName>
        <fullName evidence="1">MoxR domain-containing protein</fullName>
    </recommendedName>
</protein>
<feature type="domain" description="MoxR" evidence="1">
    <location>
        <begin position="13"/>
        <end position="51"/>
    </location>
</feature>
<dbReference type="Pfam" id="PF20030">
    <property type="entry name" value="bpMoxR"/>
    <property type="match status" value="1"/>
</dbReference>
<name>A0AAP2E2R4_9BACT</name>
<evidence type="ECO:0000259" key="1">
    <source>
        <dbReference type="Pfam" id="PF20030"/>
    </source>
</evidence>
<sequence>METTFDKNHLVDKLNAVLAHLKTTFVGEDDIIDLMGICLAGRENLFLLGLPPRLPERQHEPAHRNQPVTGVTAAVYRPSAHAP</sequence>
<dbReference type="InterPro" id="IPR045427">
    <property type="entry name" value="MoxR"/>
</dbReference>
<comment type="caution">
    <text evidence="2">The sequence shown here is derived from an EMBL/GenBank/DDBJ whole genome shotgun (WGS) entry which is preliminary data.</text>
</comment>
<gene>
    <name evidence="2" type="ORF">KK062_22135</name>
</gene>
<proteinExistence type="predicted"/>
<keyword evidence="3" id="KW-1185">Reference proteome</keyword>
<dbReference type="Proteomes" id="UP001319080">
    <property type="component" value="Unassembled WGS sequence"/>
</dbReference>
<organism evidence="2 3">
    <name type="scientific">Dawidia cretensis</name>
    <dbReference type="NCBI Taxonomy" id="2782350"/>
    <lineage>
        <taxon>Bacteria</taxon>
        <taxon>Pseudomonadati</taxon>
        <taxon>Bacteroidota</taxon>
        <taxon>Cytophagia</taxon>
        <taxon>Cytophagales</taxon>
        <taxon>Chryseotaleaceae</taxon>
        <taxon>Dawidia</taxon>
    </lineage>
</organism>
<reference evidence="2 3" key="1">
    <citation type="submission" date="2021-05" db="EMBL/GenBank/DDBJ databases">
        <title>A Polyphasic approach of four new species of the genus Ohtaekwangia: Ohtaekwangia histidinii sp. nov., Ohtaekwangia cretensis sp. nov., Ohtaekwangia indiensis sp. nov., Ohtaekwangia reichenbachii sp. nov. from diverse environment.</title>
        <authorList>
            <person name="Octaviana S."/>
        </authorList>
    </citation>
    <scope>NUCLEOTIDE SEQUENCE [LARGE SCALE GENOMIC DNA]</scope>
    <source>
        <strain evidence="2 3">PWU5</strain>
    </source>
</reference>
<dbReference type="RefSeq" id="WP_254086535.1">
    <property type="nucleotide sequence ID" value="NZ_JAHESE010000028.1"/>
</dbReference>
<dbReference type="EMBL" id="JAHESE010000028">
    <property type="protein sequence ID" value="MBT1710958.1"/>
    <property type="molecule type" value="Genomic_DNA"/>
</dbReference>
<evidence type="ECO:0000313" key="2">
    <source>
        <dbReference type="EMBL" id="MBT1710958.1"/>
    </source>
</evidence>